<accession>A0A7K0DGC8</accession>
<evidence type="ECO:0000256" key="1">
    <source>
        <dbReference type="SAM" id="MobiDB-lite"/>
    </source>
</evidence>
<feature type="compositionally biased region" description="Low complexity" evidence="1">
    <location>
        <begin position="218"/>
        <end position="232"/>
    </location>
</feature>
<comment type="caution">
    <text evidence="2">The sequence shown here is derived from an EMBL/GenBank/DDBJ whole genome shotgun (WGS) entry which is preliminary data.</text>
</comment>
<feature type="region of interest" description="Disordered" evidence="1">
    <location>
        <begin position="1"/>
        <end position="245"/>
    </location>
</feature>
<feature type="compositionally biased region" description="Basic and acidic residues" evidence="1">
    <location>
        <begin position="104"/>
        <end position="117"/>
    </location>
</feature>
<name>A0A7K0DGC8_9NOCA</name>
<dbReference type="Proteomes" id="UP000431401">
    <property type="component" value="Unassembled WGS sequence"/>
</dbReference>
<organism evidence="2 3">
    <name type="scientific">Nocardia aurantia</name>
    <dbReference type="NCBI Taxonomy" id="2585199"/>
    <lineage>
        <taxon>Bacteria</taxon>
        <taxon>Bacillati</taxon>
        <taxon>Actinomycetota</taxon>
        <taxon>Actinomycetes</taxon>
        <taxon>Mycobacteriales</taxon>
        <taxon>Nocardiaceae</taxon>
        <taxon>Nocardia</taxon>
    </lineage>
</organism>
<reference evidence="2 3" key="1">
    <citation type="submission" date="2019-10" db="EMBL/GenBank/DDBJ databases">
        <title>Nocardia macrotermitis sp. nov. and Nocardia aurantia sp. nov., isolated from the gut of fungus growing-termite Macrotermes natalensis.</title>
        <authorList>
            <person name="Benndorf R."/>
            <person name="Schwitalla J."/>
            <person name="Martin K."/>
            <person name="De Beer W."/>
            <person name="Kaster A.-K."/>
            <person name="Vollmers J."/>
            <person name="Poulsen M."/>
            <person name="Beemelmanns C."/>
        </authorList>
    </citation>
    <scope>NUCLEOTIDE SEQUENCE [LARGE SCALE GENOMIC DNA]</scope>
    <source>
        <strain evidence="2 3">RB56</strain>
    </source>
</reference>
<feature type="compositionally biased region" description="Pro residues" evidence="1">
    <location>
        <begin position="193"/>
        <end position="207"/>
    </location>
</feature>
<feature type="compositionally biased region" description="Polar residues" evidence="1">
    <location>
        <begin position="233"/>
        <end position="245"/>
    </location>
</feature>
<protein>
    <submittedName>
        <fullName evidence="2">Uncharacterized protein</fullName>
    </submittedName>
</protein>
<sequence length="245" mass="26327">MLAEPQIRGCKTSPTYASSPCLDRRRKRHAEAERAGRRRPGRSPCAPGVCRPGGHVRGTRPPTTLNNHHADRRWSDTEAGPQPVTVHHTRDPGTQSRRSPAARRQREPPQHLTERETATPVPHRQPVHLLGQDPPPGTRCFHRTIAAPATSALPPGPPPRRRRSHGHNGCEPAPRPPRTPGTATGSPRSPHRTGPPPGPGTHPPPAPDRSGNINCHNASATPSTATPGSSTGNHSTPTQSTTDHR</sequence>
<dbReference type="EMBL" id="WEGI01000001">
    <property type="protein sequence ID" value="MQY24866.1"/>
    <property type="molecule type" value="Genomic_DNA"/>
</dbReference>
<gene>
    <name evidence="2" type="ORF">NRB56_04190</name>
</gene>
<dbReference type="AlphaFoldDB" id="A0A7K0DGC8"/>
<keyword evidence="3" id="KW-1185">Reference proteome</keyword>
<proteinExistence type="predicted"/>
<evidence type="ECO:0000313" key="2">
    <source>
        <dbReference type="EMBL" id="MQY24866.1"/>
    </source>
</evidence>
<evidence type="ECO:0000313" key="3">
    <source>
        <dbReference type="Proteomes" id="UP000431401"/>
    </source>
</evidence>